<dbReference type="Gene3D" id="1.10.630.10">
    <property type="entry name" value="Cytochrome P450"/>
    <property type="match status" value="1"/>
</dbReference>
<dbReference type="InterPro" id="IPR001128">
    <property type="entry name" value="Cyt_P450"/>
</dbReference>
<evidence type="ECO:0000256" key="4">
    <source>
        <dbReference type="ARBA" id="ARBA00010617"/>
    </source>
</evidence>
<evidence type="ECO:0000256" key="3">
    <source>
        <dbReference type="ARBA" id="ARBA00004860"/>
    </source>
</evidence>
<reference evidence="16" key="1">
    <citation type="journal article" date="2006" name="Science">
        <title>Ancient noncoding elements conserved in the human genome.</title>
        <authorList>
            <person name="Venkatesh B."/>
            <person name="Kirkness E.F."/>
            <person name="Loh Y.H."/>
            <person name="Halpern A.L."/>
            <person name="Lee A.P."/>
            <person name="Johnson J."/>
            <person name="Dandona N."/>
            <person name="Viswanathan L.D."/>
            <person name="Tay A."/>
            <person name="Venter J.C."/>
            <person name="Strausberg R.L."/>
            <person name="Brenner S."/>
        </authorList>
    </citation>
    <scope>NUCLEOTIDE SEQUENCE [LARGE SCALE GENOMIC DNA]</scope>
</reference>
<evidence type="ECO:0000256" key="8">
    <source>
        <dbReference type="ARBA" id="ARBA00023002"/>
    </source>
</evidence>
<dbReference type="PIRSF" id="PIRSF000047">
    <property type="entry name" value="Cytochrome_CYPVIIA1"/>
    <property type="match status" value="1"/>
</dbReference>
<dbReference type="GO" id="GO:0016705">
    <property type="term" value="F:oxidoreductase activity, acting on paired donors, with incorporation or reduction of molecular oxygen"/>
    <property type="evidence" value="ECO:0007669"/>
    <property type="project" value="InterPro"/>
</dbReference>
<evidence type="ECO:0000256" key="1">
    <source>
        <dbReference type="ARBA" id="ARBA00001971"/>
    </source>
</evidence>
<protein>
    <submittedName>
        <fullName evidence="15">Cytochrome P450 family 7 subfamily B member 1</fullName>
    </submittedName>
</protein>
<comment type="cofactor">
    <cofactor evidence="1 13">
        <name>heme</name>
        <dbReference type="ChEBI" id="CHEBI:30413"/>
    </cofactor>
</comment>
<keyword evidence="9 13" id="KW-0408">Iron</keyword>
<dbReference type="InParanoid" id="A0A4W3KGZ5"/>
<evidence type="ECO:0000256" key="13">
    <source>
        <dbReference type="PIRSR" id="PIRSR000047-1"/>
    </source>
</evidence>
<dbReference type="SUPFAM" id="SSF48264">
    <property type="entry name" value="Cytochrome P450"/>
    <property type="match status" value="1"/>
</dbReference>
<evidence type="ECO:0000256" key="10">
    <source>
        <dbReference type="ARBA" id="ARBA00023098"/>
    </source>
</evidence>
<feature type="binding site" evidence="14">
    <location>
        <position position="315"/>
    </location>
    <ligand>
        <name>substrate</name>
    </ligand>
</feature>
<dbReference type="AlphaFoldDB" id="A0A4W3KGZ5"/>
<dbReference type="GO" id="GO:0042632">
    <property type="term" value="P:cholesterol homeostasis"/>
    <property type="evidence" value="ECO:0007669"/>
    <property type="project" value="TreeGrafter"/>
</dbReference>
<reference evidence="16" key="2">
    <citation type="journal article" date="2007" name="PLoS Biol.">
        <title>Survey sequencing and comparative analysis of the elephant shark (Callorhinchus milii) genome.</title>
        <authorList>
            <person name="Venkatesh B."/>
            <person name="Kirkness E.F."/>
            <person name="Loh Y.H."/>
            <person name="Halpern A.L."/>
            <person name="Lee A.P."/>
            <person name="Johnson J."/>
            <person name="Dandona N."/>
            <person name="Viswanathan L.D."/>
            <person name="Tay A."/>
            <person name="Venter J.C."/>
            <person name="Strausberg R.L."/>
            <person name="Brenner S."/>
        </authorList>
    </citation>
    <scope>NUCLEOTIDE SEQUENCE [LARGE SCALE GENOMIC DNA]</scope>
</reference>
<evidence type="ECO:0000256" key="14">
    <source>
        <dbReference type="PIRSR" id="PIRSR000047-2"/>
    </source>
</evidence>
<organism evidence="15 16">
    <name type="scientific">Callorhinchus milii</name>
    <name type="common">Ghost shark</name>
    <dbReference type="NCBI Taxonomy" id="7868"/>
    <lineage>
        <taxon>Eukaryota</taxon>
        <taxon>Metazoa</taxon>
        <taxon>Chordata</taxon>
        <taxon>Craniata</taxon>
        <taxon>Vertebrata</taxon>
        <taxon>Chondrichthyes</taxon>
        <taxon>Holocephali</taxon>
        <taxon>Chimaeriformes</taxon>
        <taxon>Callorhinchidae</taxon>
        <taxon>Callorhinchus</taxon>
    </lineage>
</organism>
<dbReference type="STRING" id="7868.ENSCMIP00000046405"/>
<dbReference type="Ensembl" id="ENSCMIT00000047066.1">
    <property type="protein sequence ID" value="ENSCMIP00000046405.1"/>
    <property type="gene ID" value="ENSCMIG00000019082.1"/>
</dbReference>
<evidence type="ECO:0000256" key="7">
    <source>
        <dbReference type="ARBA" id="ARBA00022824"/>
    </source>
</evidence>
<reference evidence="15" key="4">
    <citation type="submission" date="2025-08" db="UniProtKB">
        <authorList>
            <consortium name="Ensembl"/>
        </authorList>
    </citation>
    <scope>IDENTIFICATION</scope>
</reference>
<dbReference type="PANTHER" id="PTHR24304:SF0">
    <property type="entry name" value="CYTOCHROME P450 7B1"/>
    <property type="match status" value="1"/>
</dbReference>
<evidence type="ECO:0000256" key="6">
    <source>
        <dbReference type="ARBA" id="ARBA00022723"/>
    </source>
</evidence>
<keyword evidence="16" id="KW-1185">Reference proteome</keyword>
<dbReference type="PANTHER" id="PTHR24304">
    <property type="entry name" value="CYTOCHROME P450 FAMILY 7"/>
    <property type="match status" value="1"/>
</dbReference>
<accession>A0A4W3KGZ5</accession>
<dbReference type="GO" id="GO:0008395">
    <property type="term" value="F:steroid hydroxylase activity"/>
    <property type="evidence" value="ECO:0007669"/>
    <property type="project" value="TreeGrafter"/>
</dbReference>
<dbReference type="GO" id="GO:0020037">
    <property type="term" value="F:heme binding"/>
    <property type="evidence" value="ECO:0007669"/>
    <property type="project" value="InterPro"/>
</dbReference>
<keyword evidence="12" id="KW-0753">Steroid metabolism</keyword>
<dbReference type="CDD" id="cd20632">
    <property type="entry name" value="CYP7B1"/>
    <property type="match status" value="1"/>
</dbReference>
<evidence type="ECO:0000313" key="16">
    <source>
        <dbReference type="Proteomes" id="UP000314986"/>
    </source>
</evidence>
<keyword evidence="7" id="KW-0256">Endoplasmic reticulum</keyword>
<reference evidence="16" key="3">
    <citation type="journal article" date="2014" name="Nature">
        <title>Elephant shark genome provides unique insights into gnathostome evolution.</title>
        <authorList>
            <consortium name="International Elephant Shark Genome Sequencing Consortium"/>
            <person name="Venkatesh B."/>
            <person name="Lee A.P."/>
            <person name="Ravi V."/>
            <person name="Maurya A.K."/>
            <person name="Lian M.M."/>
            <person name="Swann J.B."/>
            <person name="Ohta Y."/>
            <person name="Flajnik M.F."/>
            <person name="Sutoh Y."/>
            <person name="Kasahara M."/>
            <person name="Hoon S."/>
            <person name="Gangu V."/>
            <person name="Roy S.W."/>
            <person name="Irimia M."/>
            <person name="Korzh V."/>
            <person name="Kondrychyn I."/>
            <person name="Lim Z.W."/>
            <person name="Tay B.H."/>
            <person name="Tohari S."/>
            <person name="Kong K.W."/>
            <person name="Ho S."/>
            <person name="Lorente-Galdos B."/>
            <person name="Quilez J."/>
            <person name="Marques-Bonet T."/>
            <person name="Raney B.J."/>
            <person name="Ingham P.W."/>
            <person name="Tay A."/>
            <person name="Hillier L.W."/>
            <person name="Minx P."/>
            <person name="Boehm T."/>
            <person name="Wilson R.K."/>
            <person name="Brenner S."/>
            <person name="Warren W.C."/>
        </authorList>
    </citation>
    <scope>NUCLEOTIDE SEQUENCE [LARGE SCALE GENOMIC DNA]</scope>
</reference>
<dbReference type="InterPro" id="IPR050529">
    <property type="entry name" value="CYP450_sterol_14alpha_dmase"/>
</dbReference>
<dbReference type="GO" id="GO:0005506">
    <property type="term" value="F:iron ion binding"/>
    <property type="evidence" value="ECO:0007669"/>
    <property type="project" value="InterPro"/>
</dbReference>
<evidence type="ECO:0000256" key="9">
    <source>
        <dbReference type="ARBA" id="ARBA00023004"/>
    </source>
</evidence>
<dbReference type="InterPro" id="IPR036396">
    <property type="entry name" value="Cyt_P450_sf"/>
</dbReference>
<keyword evidence="6 13" id="KW-0479">Metal-binding</keyword>
<dbReference type="GO" id="GO:0006699">
    <property type="term" value="P:bile acid biosynthetic process"/>
    <property type="evidence" value="ECO:0007669"/>
    <property type="project" value="TreeGrafter"/>
</dbReference>
<evidence type="ECO:0000256" key="11">
    <source>
        <dbReference type="ARBA" id="ARBA00023136"/>
    </source>
</evidence>
<reference evidence="15" key="5">
    <citation type="submission" date="2025-09" db="UniProtKB">
        <authorList>
            <consortium name="Ensembl"/>
        </authorList>
    </citation>
    <scope>IDENTIFICATION</scope>
</reference>
<keyword evidence="11" id="KW-0472">Membrane</keyword>
<feature type="binding site" evidence="14">
    <location>
        <position position="139"/>
    </location>
    <ligand>
        <name>substrate</name>
    </ligand>
</feature>
<comment type="similarity">
    <text evidence="4">Belongs to the cytochrome P450 family.</text>
</comment>
<dbReference type="Proteomes" id="UP000314986">
    <property type="component" value="Unassembled WGS sequence"/>
</dbReference>
<evidence type="ECO:0000256" key="12">
    <source>
        <dbReference type="ARBA" id="ARBA00023221"/>
    </source>
</evidence>
<dbReference type="OMA" id="WSEVVQM"/>
<evidence type="ECO:0000256" key="2">
    <source>
        <dbReference type="ARBA" id="ARBA00004586"/>
    </source>
</evidence>
<feature type="binding site" description="axial binding residue" evidence="13">
    <location>
        <position position="469"/>
    </location>
    <ligand>
        <name>heme</name>
        <dbReference type="ChEBI" id="CHEBI:30413"/>
    </ligand>
    <ligandPart>
        <name>Fe</name>
        <dbReference type="ChEBI" id="CHEBI:18248"/>
    </ligandPart>
</feature>
<keyword evidence="5 13" id="KW-0349">Heme</keyword>
<evidence type="ECO:0000313" key="15">
    <source>
        <dbReference type="Ensembl" id="ENSCMIP00000046405.1"/>
    </source>
</evidence>
<dbReference type="Pfam" id="PF00067">
    <property type="entry name" value="p450"/>
    <property type="match status" value="1"/>
</dbReference>
<dbReference type="PRINTS" id="PR00465">
    <property type="entry name" value="EP450IV"/>
</dbReference>
<dbReference type="GO" id="GO:0005789">
    <property type="term" value="C:endoplasmic reticulum membrane"/>
    <property type="evidence" value="ECO:0007669"/>
    <property type="project" value="UniProtKB-SubCell"/>
</dbReference>
<keyword evidence="10" id="KW-0443">Lipid metabolism</keyword>
<name>A0A4W3KGZ5_CALMI</name>
<dbReference type="InterPro" id="IPR002403">
    <property type="entry name" value="Cyt_P450_E_grp-IV"/>
</dbReference>
<proteinExistence type="inferred from homology"/>
<comment type="subcellular location">
    <subcellularLocation>
        <location evidence="2">Endoplasmic reticulum membrane</location>
    </subcellularLocation>
</comment>
<evidence type="ECO:0000256" key="5">
    <source>
        <dbReference type="ARBA" id="ARBA00022617"/>
    </source>
</evidence>
<keyword evidence="8" id="KW-0560">Oxidoreductase</keyword>
<dbReference type="GeneTree" id="ENSGT00940000153141"/>
<sequence>MEIFTIILYSDQLQYKVQAVCISSNPILLHLSPKTSFILLFLRYLSNSLLNIVLDNSLLLDGEPPLEQGWIPYLGLALEFTRDPQAFLLSCQQKNGDIFTVYLAGKYVTFILDPFLYQFVIQKNKQLDFQEFAMDLSSKVFGHPHLNDPKIPVSNEQLHKLYNYLQGKELNNLIESVMRNLNHRLNLEQLKSTEWKTDKLLDFCYRTMIEVSFASLYGTSPCDEQKQISELMQKFRKFDKMFPYLVAKIPIKLLWNTKRIREDLINYFISRELDGRLNMAFVIEKRKEFLEQHKYLQDHDIAAHHFALFWAAVGNTVPATFWAMYYLMKHPEAFTAVRDEIDHVLQSKDQGLAPVFNIRLSKEDLDSLINLGSAINETFRFCSASMNIRVSQEDFTLKFQEDRRIQLRKGDCVAIYPPLVHMDPEIYNHPEVYKFDRFMENGKEKTTFYKGDKKLRYYLMPFGSGSSMCPGRYFAINEIKIFITLILGIFDIEIVKEEKLIKQDINRAGLGILHPNSEVCFRYRLRQGRKI</sequence>
<dbReference type="InterPro" id="IPR024204">
    <property type="entry name" value="Cyt_P450_CYP7A1-type"/>
</dbReference>
<comment type="pathway">
    <text evidence="3">Lipid metabolism; bile acid biosynthesis.</text>
</comment>